<protein>
    <submittedName>
        <fullName evidence="1">Uncharacterized protein</fullName>
    </submittedName>
</protein>
<evidence type="ECO:0000313" key="1">
    <source>
        <dbReference type="EMBL" id="AKO61008.1"/>
    </source>
</evidence>
<name>A0A0H4IRU1_9CAUD</name>
<accession>A0A0H4IRU1</accession>
<dbReference type="Proteomes" id="UP000202763">
    <property type="component" value="Segment"/>
</dbReference>
<evidence type="ECO:0000313" key="2">
    <source>
        <dbReference type="Proteomes" id="UP000202763"/>
    </source>
</evidence>
<dbReference type="GeneID" id="26796602"/>
<keyword evidence="2" id="KW-1185">Reference proteome</keyword>
<organism evidence="1 2">
    <name type="scientific">Pseudoalteromonas phage H101</name>
    <dbReference type="NCBI Taxonomy" id="1654919"/>
    <lineage>
        <taxon>Viruses</taxon>
        <taxon>Duplodnaviria</taxon>
        <taxon>Heunggongvirae</taxon>
        <taxon>Uroviricota</taxon>
        <taxon>Caudoviricetes</taxon>
        <taxon>Shandongvirus</taxon>
        <taxon>Shandongvirus H101</taxon>
    </lineage>
</organism>
<dbReference type="KEGG" id="vg:26796602"/>
<proteinExistence type="predicted"/>
<reference evidence="1 2" key="1">
    <citation type="submission" date="2015-05" db="EMBL/GenBank/DDBJ databases">
        <authorList>
            <person name="Wang D.B."/>
            <person name="Wang M."/>
        </authorList>
    </citation>
    <scope>NUCLEOTIDE SEQUENCE [LARGE SCALE GENOMIC DNA]</scope>
</reference>
<sequence length="73" mass="8463">METKEQACDKIVSLKDGEHCYFNMFQDGGAVVYKCNGMYLLFEITQYGINEFYEGTYFENQVGVMVDKGFSWT</sequence>
<dbReference type="RefSeq" id="YP_009225541.1">
    <property type="nucleotide sequence ID" value="NC_029094.1"/>
</dbReference>
<dbReference type="EMBL" id="KR534323">
    <property type="protein sequence ID" value="AKO61008.1"/>
    <property type="molecule type" value="Genomic_DNA"/>
</dbReference>